<name>A0ABW2RIK9_9BACL</name>
<dbReference type="Proteomes" id="UP001596500">
    <property type="component" value="Unassembled WGS sequence"/>
</dbReference>
<dbReference type="EMBL" id="JBHTBW010000019">
    <property type="protein sequence ID" value="MFC7440775.1"/>
    <property type="molecule type" value="Genomic_DNA"/>
</dbReference>
<evidence type="ECO:0000313" key="1">
    <source>
        <dbReference type="EMBL" id="MFC7440775.1"/>
    </source>
</evidence>
<accession>A0ABW2RIK9</accession>
<reference evidence="2" key="1">
    <citation type="journal article" date="2019" name="Int. J. Syst. Evol. Microbiol.">
        <title>The Global Catalogue of Microorganisms (GCM) 10K type strain sequencing project: providing services to taxonomists for standard genome sequencing and annotation.</title>
        <authorList>
            <consortium name="The Broad Institute Genomics Platform"/>
            <consortium name="The Broad Institute Genome Sequencing Center for Infectious Disease"/>
            <person name="Wu L."/>
            <person name="Ma J."/>
        </authorList>
    </citation>
    <scope>NUCLEOTIDE SEQUENCE [LARGE SCALE GENOMIC DNA]</scope>
    <source>
        <strain evidence="2">CGMCC 1.12942</strain>
    </source>
</reference>
<proteinExistence type="predicted"/>
<dbReference type="RefSeq" id="WP_379864060.1">
    <property type="nucleotide sequence ID" value="NZ_JBHTBW010000019.1"/>
</dbReference>
<gene>
    <name evidence="1" type="ORF">ACFQNG_06380</name>
</gene>
<evidence type="ECO:0000313" key="2">
    <source>
        <dbReference type="Proteomes" id="UP001596500"/>
    </source>
</evidence>
<organism evidence="1 2">
    <name type="scientific">Laceyella putida</name>
    <dbReference type="NCBI Taxonomy" id="110101"/>
    <lineage>
        <taxon>Bacteria</taxon>
        <taxon>Bacillati</taxon>
        <taxon>Bacillota</taxon>
        <taxon>Bacilli</taxon>
        <taxon>Bacillales</taxon>
        <taxon>Thermoactinomycetaceae</taxon>
        <taxon>Laceyella</taxon>
    </lineage>
</organism>
<comment type="caution">
    <text evidence="1">The sequence shown here is derived from an EMBL/GenBank/DDBJ whole genome shotgun (WGS) entry which is preliminary data.</text>
</comment>
<sequence>MSLGLLALNLGAQPILTTLLVQKEASGSQWWGLGLRMSGLLVVLGDRLFDGKISVIGMISACLSLFHEQVSLCGQGG</sequence>
<keyword evidence="2" id="KW-1185">Reference proteome</keyword>
<protein>
    <submittedName>
        <fullName evidence="1">Uncharacterized protein</fullName>
    </submittedName>
</protein>